<dbReference type="InterPro" id="IPR013494">
    <property type="entry name" value="CHP02678"/>
</dbReference>
<dbReference type="RefSeq" id="WP_106346709.1">
    <property type="nucleotide sequence ID" value="NZ_PVNE01000043.1"/>
</dbReference>
<dbReference type="Pfam" id="PF09661">
    <property type="entry name" value="DUF2398"/>
    <property type="match status" value="1"/>
</dbReference>
<organism evidence="1 2">
    <name type="scientific">Planifilum fimeticola</name>
    <dbReference type="NCBI Taxonomy" id="201975"/>
    <lineage>
        <taxon>Bacteria</taxon>
        <taxon>Bacillati</taxon>
        <taxon>Bacillota</taxon>
        <taxon>Bacilli</taxon>
        <taxon>Bacillales</taxon>
        <taxon>Thermoactinomycetaceae</taxon>
        <taxon>Planifilum</taxon>
    </lineage>
</organism>
<proteinExistence type="predicted"/>
<keyword evidence="2" id="KW-1185">Reference proteome</keyword>
<dbReference type="EMBL" id="PVNE01000043">
    <property type="protein sequence ID" value="PRX38624.1"/>
    <property type="molecule type" value="Genomic_DNA"/>
</dbReference>
<dbReference type="Proteomes" id="UP000237797">
    <property type="component" value="Unassembled WGS sequence"/>
</dbReference>
<name>A0A2T0LA45_9BACL</name>
<sequence length="399" mass="46431">MSRDAAFDEKAREALGILLENFWILRDRQPEEYAMIRDREAALKRFVRDKLGYRLIVHRHFAKLEKIPARPEPWMGMETFEHPRDYAMFCCLLAHMENVAVDEPFLLSALCEELKVLYPGEFPMDWENYEHRKSLVRVVKTAVRLGILTEVDGDTAAFQQNEQAEVLYEVPVAARYFMRTFPKDLTRFSSGEAILQAEAAAEEDSSLRRRHRVYRQLLLSPAVYREEMEEADFLYLLRFRHRLEEDFAEYLGFRLEIYRNTALLSAPEARARLTLFPDSRAICDIALQMGEETRRRLAAGEVRVEADGTIRLTPVEWEQWVAALKESRGAGWSKQYRTALVKQTAAELLALLKEWKMATVDPESGMIRLYPLLGRLAGKYPADFDPAGRDIKKEREERS</sequence>
<evidence type="ECO:0000313" key="2">
    <source>
        <dbReference type="Proteomes" id="UP000237797"/>
    </source>
</evidence>
<dbReference type="AlphaFoldDB" id="A0A2T0LA45"/>
<gene>
    <name evidence="1" type="ORF">CLV97_1438</name>
</gene>
<protein>
    <submittedName>
        <fullName evidence="1">Uncharacterized protein (TIGR02678 family)</fullName>
    </submittedName>
</protein>
<dbReference type="OrthoDB" id="1654131at2"/>
<dbReference type="NCBIfam" id="TIGR02678">
    <property type="entry name" value="TIGR02678 family protein"/>
    <property type="match status" value="1"/>
</dbReference>
<comment type="caution">
    <text evidence="1">The sequence shown here is derived from an EMBL/GenBank/DDBJ whole genome shotgun (WGS) entry which is preliminary data.</text>
</comment>
<evidence type="ECO:0000313" key="1">
    <source>
        <dbReference type="EMBL" id="PRX38624.1"/>
    </source>
</evidence>
<reference evidence="1 2" key="1">
    <citation type="submission" date="2018-03" db="EMBL/GenBank/DDBJ databases">
        <title>Genomic Encyclopedia of Archaeal and Bacterial Type Strains, Phase II (KMG-II): from individual species to whole genera.</title>
        <authorList>
            <person name="Goeker M."/>
        </authorList>
    </citation>
    <scope>NUCLEOTIDE SEQUENCE [LARGE SCALE GENOMIC DNA]</scope>
    <source>
        <strain evidence="1 2">DSM 44946</strain>
    </source>
</reference>
<accession>A0A2T0LA45</accession>